<dbReference type="GO" id="GO:0005634">
    <property type="term" value="C:nucleus"/>
    <property type="evidence" value="ECO:0007669"/>
    <property type="project" value="UniProtKB-SubCell"/>
</dbReference>
<dbReference type="EMBL" id="KN824309">
    <property type="protein sequence ID" value="KIM26047.1"/>
    <property type="molecule type" value="Genomic_DNA"/>
</dbReference>
<feature type="binding site" evidence="9">
    <location>
        <begin position="82"/>
        <end position="84"/>
    </location>
    <ligand>
        <name>a ribonucleoside 5'-phosphate</name>
        <dbReference type="ChEBI" id="CHEBI:58043"/>
    </ligand>
</feature>
<evidence type="ECO:0000256" key="8">
    <source>
        <dbReference type="ARBA" id="ARBA00048116"/>
    </source>
</evidence>
<dbReference type="CDD" id="cd01428">
    <property type="entry name" value="ADK"/>
    <property type="match status" value="1"/>
</dbReference>
<keyword evidence="5 9" id="KW-0067">ATP-binding</keyword>
<evidence type="ECO:0000256" key="5">
    <source>
        <dbReference type="ARBA" id="ARBA00022840"/>
    </source>
</evidence>
<evidence type="ECO:0000313" key="10">
    <source>
        <dbReference type="EMBL" id="KIM26047.1"/>
    </source>
</evidence>
<evidence type="ECO:0000256" key="3">
    <source>
        <dbReference type="ARBA" id="ARBA00022741"/>
    </source>
</evidence>
<dbReference type="InterPro" id="IPR033690">
    <property type="entry name" value="Adenylat_kinase_CS"/>
</dbReference>
<evidence type="ECO:0000256" key="1">
    <source>
        <dbReference type="ARBA" id="ARBA00022490"/>
    </source>
</evidence>
<feature type="binding site" evidence="9">
    <location>
        <begin position="34"/>
        <end position="39"/>
    </location>
    <ligand>
        <name>ATP</name>
        <dbReference type="ChEBI" id="CHEBI:30616"/>
    </ligand>
</feature>
<evidence type="ECO:0000256" key="4">
    <source>
        <dbReference type="ARBA" id="ARBA00022777"/>
    </source>
</evidence>
<feature type="binding site" evidence="9">
    <location>
        <position position="178"/>
    </location>
    <ligand>
        <name>a ribonucleoside 5'-phosphate</name>
        <dbReference type="ChEBI" id="CHEBI:58043"/>
    </ligand>
</feature>
<dbReference type="PANTHER" id="PTHR23359">
    <property type="entry name" value="NUCLEOTIDE KINASE"/>
    <property type="match status" value="1"/>
</dbReference>
<dbReference type="HAMAP" id="MF_00235">
    <property type="entry name" value="Adenylate_kinase_Adk"/>
    <property type="match status" value="1"/>
</dbReference>
<dbReference type="SUPFAM" id="SSF52540">
    <property type="entry name" value="P-loop containing nucleoside triphosphate hydrolases"/>
    <property type="match status" value="1"/>
</dbReference>
<feature type="binding site" evidence="9">
    <location>
        <begin position="123"/>
        <end position="126"/>
    </location>
    <ligand>
        <name>a ribonucleoside 5'-phosphate</name>
        <dbReference type="ChEBI" id="CHEBI:58043"/>
    </ligand>
</feature>
<keyword evidence="7 9" id="KW-0539">Nucleus</keyword>
<comment type="cofactor">
    <cofactor evidence="9">
        <name>Mg(2+)</name>
        <dbReference type="ChEBI" id="CHEBI:18420"/>
    </cofactor>
    <text evidence="9">Binds 1 Mg(2+) ion per monomer.</text>
</comment>
<comment type="domain">
    <text evidence="9">Consists of three domains, a large central CORE domain and two small peripheral domains, NMPbind and LID, which undergo movements during catalysis. The LID domain closes over the site of phosphoryl transfer upon ATP binding. Assembling and dissambling the active center during each catalytic cycle provides an effective means to prevent ATP hydrolysis.</text>
</comment>
<dbReference type="HAMAP" id="MF_03172">
    <property type="entry name" value="Adenylate_kinase_UMP_CMP_kin"/>
    <property type="match status" value="1"/>
</dbReference>
<dbReference type="InterPro" id="IPR006266">
    <property type="entry name" value="UMP_CMP_kinase"/>
</dbReference>
<feature type="binding site" evidence="9">
    <location>
        <position position="130"/>
    </location>
    <ligand>
        <name>a ribonucleoside 5'-phosphate</name>
        <dbReference type="ChEBI" id="CHEBI:58043"/>
    </ligand>
</feature>
<evidence type="ECO:0000256" key="6">
    <source>
        <dbReference type="ARBA" id="ARBA00022975"/>
    </source>
</evidence>
<evidence type="ECO:0000256" key="2">
    <source>
        <dbReference type="ARBA" id="ARBA00022679"/>
    </source>
</evidence>
<gene>
    <name evidence="10" type="ORF">M408DRAFT_314185</name>
</gene>
<dbReference type="GO" id="GO:0006207">
    <property type="term" value="P:'de novo' pyrimidine nucleobase biosynthetic process"/>
    <property type="evidence" value="ECO:0007669"/>
    <property type="project" value="InterPro"/>
</dbReference>
<dbReference type="GO" id="GO:0005737">
    <property type="term" value="C:cytoplasm"/>
    <property type="evidence" value="ECO:0007669"/>
    <property type="project" value="UniProtKB-SubCell"/>
</dbReference>
<comment type="subunit">
    <text evidence="9">Monomer.</text>
</comment>
<dbReference type="STRING" id="933852.A0A0C2XA10"/>
<dbReference type="NCBIfam" id="TIGR01359">
    <property type="entry name" value="UMP_CMP_kin_fam"/>
    <property type="match status" value="1"/>
</dbReference>
<dbReference type="HOGENOM" id="CLU_032354_0_2_1"/>
<evidence type="ECO:0000313" key="11">
    <source>
        <dbReference type="Proteomes" id="UP000054097"/>
    </source>
</evidence>
<keyword evidence="2 9" id="KW-0808">Transferase</keyword>
<keyword evidence="6 9" id="KW-0665">Pyrimidine biosynthesis</keyword>
<dbReference type="Proteomes" id="UP000054097">
    <property type="component" value="Unassembled WGS sequence"/>
</dbReference>
<dbReference type="GO" id="GO:0006221">
    <property type="term" value="P:pyrimidine nucleotide biosynthetic process"/>
    <property type="evidence" value="ECO:0007669"/>
    <property type="project" value="UniProtKB-UniRule"/>
</dbReference>
<name>A0A0C2XA10_SERVB</name>
<comment type="similarity">
    <text evidence="9">Belongs to the adenylate kinase family. UMP-CMP kinase subfamily.</text>
</comment>
<feature type="binding site" evidence="9">
    <location>
        <position position="206"/>
    </location>
    <ligand>
        <name>ATP</name>
        <dbReference type="ChEBI" id="CHEBI:30616"/>
    </ligand>
</feature>
<feature type="region of interest" description="LID" evidence="9">
    <location>
        <begin position="160"/>
        <end position="170"/>
    </location>
</feature>
<proteinExistence type="inferred from homology"/>
<feature type="binding site" evidence="9">
    <location>
        <position position="167"/>
    </location>
    <ligand>
        <name>a ribonucleoside 5'-phosphate</name>
        <dbReference type="ChEBI" id="CHEBI:58043"/>
    </ligand>
</feature>
<comment type="function">
    <text evidence="9">Catalyzes the phosphorylation of pyrimidine nucleoside monophosphates at the expense of ATP. Plays an important role in de novo pyrimidine nucleotide biosynthesis. Has preference for UMP and dUMP as phosphate acceptors, but can also use CMP, dCMP and AMP.</text>
</comment>
<dbReference type="OrthoDB" id="442176at2759"/>
<feature type="binding site" evidence="9">
    <location>
        <position position="60"/>
    </location>
    <ligand>
        <name>a ribonucleoside 5'-phosphate</name>
        <dbReference type="ChEBI" id="CHEBI:58043"/>
    </ligand>
</feature>
<dbReference type="PROSITE" id="PS00113">
    <property type="entry name" value="ADENYLATE_KINASE"/>
    <property type="match status" value="1"/>
</dbReference>
<accession>A0A0C2XA10</accession>
<dbReference type="PRINTS" id="PR00094">
    <property type="entry name" value="ADENYLTKNASE"/>
</dbReference>
<keyword evidence="3 9" id="KW-0547">Nucleotide-binding</keyword>
<dbReference type="InterPro" id="IPR000850">
    <property type="entry name" value="Adenylat/UMP-CMP_kin"/>
</dbReference>
<reference evidence="11" key="2">
    <citation type="submission" date="2015-01" db="EMBL/GenBank/DDBJ databases">
        <title>Evolutionary Origins and Diversification of the Mycorrhizal Mutualists.</title>
        <authorList>
            <consortium name="DOE Joint Genome Institute"/>
            <consortium name="Mycorrhizal Genomics Consortium"/>
            <person name="Kohler A."/>
            <person name="Kuo A."/>
            <person name="Nagy L.G."/>
            <person name="Floudas D."/>
            <person name="Copeland A."/>
            <person name="Barry K.W."/>
            <person name="Cichocki N."/>
            <person name="Veneault-Fourrey C."/>
            <person name="LaButti K."/>
            <person name="Lindquist E.A."/>
            <person name="Lipzen A."/>
            <person name="Lundell T."/>
            <person name="Morin E."/>
            <person name="Murat C."/>
            <person name="Riley R."/>
            <person name="Ohm R."/>
            <person name="Sun H."/>
            <person name="Tunlid A."/>
            <person name="Henrissat B."/>
            <person name="Grigoriev I.V."/>
            <person name="Hibbett D.S."/>
            <person name="Martin F."/>
        </authorList>
    </citation>
    <scope>NUCLEOTIDE SEQUENCE [LARGE SCALE GENOMIC DNA]</scope>
    <source>
        <strain evidence="11">MAFF 305830</strain>
    </source>
</reference>
<evidence type="ECO:0000256" key="9">
    <source>
        <dbReference type="HAMAP-Rule" id="MF_03172"/>
    </source>
</evidence>
<dbReference type="GO" id="GO:0005524">
    <property type="term" value="F:ATP binding"/>
    <property type="evidence" value="ECO:0007669"/>
    <property type="project" value="UniProtKB-KW"/>
</dbReference>
<sequence>MPAILDKLKEALHLKREVFDHDKVLVIFVLGGPGAGKGTQCAKLVQEFGFSHLSAGDLLRAEQHREGSQYGDLIRQNIKEGKIVPSEVTVKLLQNAIAAELEKHKDKTEHGWGEGKGRFLVDGFPRQMDQAHIFDETVCQSKFVLFYTTTEEVMLERLLERGKTSGREDDNVESIKKRFKTFVETSMPVVDYYRQHDKVVEVLKGVQITEVIHLPSTLKEFPM</sequence>
<feature type="region of interest" description="NMPbind" evidence="9">
    <location>
        <begin position="54"/>
        <end position="84"/>
    </location>
</feature>
<feature type="binding site" evidence="9">
    <location>
        <position position="161"/>
    </location>
    <ligand>
        <name>ATP</name>
        <dbReference type="ChEBI" id="CHEBI:30616"/>
    </ligand>
</feature>
<dbReference type="AlphaFoldDB" id="A0A0C2XA10"/>
<protein>
    <recommendedName>
        <fullName evidence="9">Uridylate kinase</fullName>
        <shortName evidence="9">UK</shortName>
        <ecNumber evidence="9">2.7.4.14</ecNumber>
    </recommendedName>
    <alternativeName>
        <fullName evidence="9">ATP:UMP phosphotransferase</fullName>
    </alternativeName>
    <alternativeName>
        <fullName evidence="9">Deoxycytidylate kinase</fullName>
        <shortName evidence="9">CK</shortName>
        <shortName evidence="9">dCMP kinase</shortName>
    </alternativeName>
    <alternativeName>
        <fullName evidence="9">Uridine monophosphate kinase</fullName>
        <shortName evidence="9">UMP kinase</shortName>
        <shortName evidence="9">UMPK</shortName>
    </alternativeName>
</protein>
<evidence type="ECO:0000256" key="7">
    <source>
        <dbReference type="ARBA" id="ARBA00023242"/>
    </source>
</evidence>
<dbReference type="InterPro" id="IPR027417">
    <property type="entry name" value="P-loop_NTPase"/>
</dbReference>
<keyword evidence="11" id="KW-1185">Reference proteome</keyword>
<dbReference type="Pfam" id="PF00406">
    <property type="entry name" value="ADK"/>
    <property type="match status" value="1"/>
</dbReference>
<dbReference type="EC" id="2.7.4.14" evidence="9"/>
<dbReference type="GO" id="GO:0033862">
    <property type="term" value="F:UMP kinase activity"/>
    <property type="evidence" value="ECO:0007669"/>
    <property type="project" value="RHEA"/>
</dbReference>
<organism evidence="10 11">
    <name type="scientific">Serendipita vermifera MAFF 305830</name>
    <dbReference type="NCBI Taxonomy" id="933852"/>
    <lineage>
        <taxon>Eukaryota</taxon>
        <taxon>Fungi</taxon>
        <taxon>Dikarya</taxon>
        <taxon>Basidiomycota</taxon>
        <taxon>Agaricomycotina</taxon>
        <taxon>Agaricomycetes</taxon>
        <taxon>Sebacinales</taxon>
        <taxon>Serendipitaceae</taxon>
        <taxon>Serendipita</taxon>
    </lineage>
</organism>
<dbReference type="Gene3D" id="3.40.50.300">
    <property type="entry name" value="P-loop containing nucleotide triphosphate hydrolases"/>
    <property type="match status" value="1"/>
</dbReference>
<keyword evidence="4 9" id="KW-0418">Kinase</keyword>
<comment type="catalytic activity">
    <reaction evidence="8 9">
        <text>UMP + ATP = UDP + ADP</text>
        <dbReference type="Rhea" id="RHEA:24400"/>
        <dbReference type="ChEBI" id="CHEBI:30616"/>
        <dbReference type="ChEBI" id="CHEBI:57865"/>
        <dbReference type="ChEBI" id="CHEBI:58223"/>
        <dbReference type="ChEBI" id="CHEBI:456216"/>
        <dbReference type="EC" id="2.7.4.14"/>
    </reaction>
</comment>
<keyword evidence="1 9" id="KW-0963">Cytoplasm</keyword>
<comment type="subcellular location">
    <subcellularLocation>
        <location evidence="9">Cytoplasm</location>
    </subcellularLocation>
    <subcellularLocation>
        <location evidence="9">Nucleus</location>
    </subcellularLocation>
    <text evidence="9">Predominantly cytoplasmic.</text>
</comment>
<reference evidence="10 11" key="1">
    <citation type="submission" date="2014-04" db="EMBL/GenBank/DDBJ databases">
        <authorList>
            <consortium name="DOE Joint Genome Institute"/>
            <person name="Kuo A."/>
            <person name="Zuccaro A."/>
            <person name="Kohler A."/>
            <person name="Nagy L.G."/>
            <person name="Floudas D."/>
            <person name="Copeland A."/>
            <person name="Barry K.W."/>
            <person name="Cichocki N."/>
            <person name="Veneault-Fourrey C."/>
            <person name="LaButti K."/>
            <person name="Lindquist E.A."/>
            <person name="Lipzen A."/>
            <person name="Lundell T."/>
            <person name="Morin E."/>
            <person name="Murat C."/>
            <person name="Sun H."/>
            <person name="Tunlid A."/>
            <person name="Henrissat B."/>
            <person name="Grigoriev I.V."/>
            <person name="Hibbett D.S."/>
            <person name="Martin F."/>
            <person name="Nordberg H.P."/>
            <person name="Cantor M.N."/>
            <person name="Hua S.X."/>
        </authorList>
    </citation>
    <scope>NUCLEOTIDE SEQUENCE [LARGE SCALE GENOMIC DNA]</scope>
    <source>
        <strain evidence="10 11">MAFF 305830</strain>
    </source>
</reference>